<sequence>MSSAKQKSSGGMGFGGKRPVGKPGEKAKNFKGSGKRLLTYLSPFKGRLILVVLMTILSTIFTVFSPKILGDTLNVILDGMIAKFKHIPNASIDFSKLGHYVILLLVLYVLSSAFLYLQKFIMSDVAQKTVQSLRTAVDKKLHTLPINYFDTHPQGDVLSRVTNDIDTISSTLQQSLTQLITAVITIIGITIMMLTISPLLTLICIITLPICFIVAMPIVKKSQRFFFKQQQELGKLSGHVEEIYSGHTVIKAFGKEKDAIKEFDEINNRLYASAWKAQFMAGILMPIMRLISNIAYVFIATVGGIMVVNGKLQVGYIQSFIQYSRQFTQQISQTTNIANVLQSTMAAAERVFEILDELDAVADPINPKVIENPTGNVNFNHVKFGYSEDKILMQDMNVNVKAGQTIAIVGPTGAGKTTLINLMMRFYELNDGSITFDGTDITNFSRGYLRSMFGMVLQDTWLFNGTIKDNIAYGKENATMEEIITAAKAAHADHFIRTLPEGYDTVLNEEASNISQGQKQLLTIARAILANPKVLILDEATSSVDTRTESYIQNAMTRLMKGRTNFVIAHRLSTIKDADLILVMDQGNVIEQGNHNELMEKGGFYSTLYNSQFANNDEIA</sequence>
<evidence type="ECO:0000259" key="11">
    <source>
        <dbReference type="PROSITE" id="PS50893"/>
    </source>
</evidence>
<dbReference type="EMBL" id="LTAY01000070">
    <property type="protein sequence ID" value="OPX46817.1"/>
    <property type="molecule type" value="Genomic_DNA"/>
</dbReference>
<protein>
    <submittedName>
        <fullName evidence="13">Putative ABC transporter ATP-binding protein</fullName>
    </submittedName>
</protein>
<dbReference type="SUPFAM" id="SSF52540">
    <property type="entry name" value="P-loop containing nucleoside triphosphate hydrolases"/>
    <property type="match status" value="1"/>
</dbReference>
<keyword evidence="6 13" id="KW-0067">ATP-binding</keyword>
<reference evidence="13 14" key="1">
    <citation type="submission" date="2016-02" db="EMBL/GenBank/DDBJ databases">
        <title>Genome sequence of Clostridium thermobutyricum DSM 4928.</title>
        <authorList>
            <person name="Poehlein A."/>
            <person name="Daniel R."/>
        </authorList>
    </citation>
    <scope>NUCLEOTIDE SEQUENCE [LARGE SCALE GENOMIC DNA]</scope>
    <source>
        <strain evidence="13 14">DSM 4928</strain>
    </source>
</reference>
<keyword evidence="2" id="KW-0813">Transport</keyword>
<dbReference type="GO" id="GO:0005886">
    <property type="term" value="C:plasma membrane"/>
    <property type="evidence" value="ECO:0007669"/>
    <property type="project" value="UniProtKB-SubCell"/>
</dbReference>
<dbReference type="InterPro" id="IPR039421">
    <property type="entry name" value="Type_1_exporter"/>
</dbReference>
<dbReference type="AlphaFoldDB" id="A0A1V4SUC1"/>
<dbReference type="PANTHER" id="PTHR43394">
    <property type="entry name" value="ATP-DEPENDENT PERMEASE MDL1, MITOCHONDRIAL"/>
    <property type="match status" value="1"/>
</dbReference>
<dbReference type="OrthoDB" id="9762778at2"/>
<evidence type="ECO:0000313" key="14">
    <source>
        <dbReference type="Proteomes" id="UP000191448"/>
    </source>
</evidence>
<evidence type="ECO:0000256" key="10">
    <source>
        <dbReference type="SAM" id="Phobius"/>
    </source>
</evidence>
<dbReference type="PROSITE" id="PS00211">
    <property type="entry name" value="ABC_TRANSPORTER_1"/>
    <property type="match status" value="1"/>
</dbReference>
<gene>
    <name evidence="13" type="ORF">CLTHE_26380</name>
</gene>
<name>A0A1V4SUC1_9CLOT</name>
<evidence type="ECO:0000256" key="2">
    <source>
        <dbReference type="ARBA" id="ARBA00022448"/>
    </source>
</evidence>
<proteinExistence type="predicted"/>
<feature type="region of interest" description="Disordered" evidence="9">
    <location>
        <begin position="1"/>
        <end position="28"/>
    </location>
</feature>
<dbReference type="FunFam" id="3.40.50.300:FF:000287">
    <property type="entry name" value="Multidrug ABC transporter ATP-binding protein"/>
    <property type="match status" value="1"/>
</dbReference>
<dbReference type="InterPro" id="IPR036640">
    <property type="entry name" value="ABC1_TM_sf"/>
</dbReference>
<dbReference type="RefSeq" id="WP_080023842.1">
    <property type="nucleotide sequence ID" value="NZ_LTAY01000070.1"/>
</dbReference>
<dbReference type="GO" id="GO:0015421">
    <property type="term" value="F:ABC-type oligopeptide transporter activity"/>
    <property type="evidence" value="ECO:0007669"/>
    <property type="project" value="TreeGrafter"/>
</dbReference>
<feature type="domain" description="ABC transmembrane type-1" evidence="12">
    <location>
        <begin position="49"/>
        <end position="343"/>
    </location>
</feature>
<dbReference type="InterPro" id="IPR027417">
    <property type="entry name" value="P-loop_NTPase"/>
</dbReference>
<feature type="transmembrane region" description="Helical" evidence="10">
    <location>
        <begin position="44"/>
        <end position="64"/>
    </location>
</feature>
<dbReference type="SUPFAM" id="SSF90123">
    <property type="entry name" value="ABC transporter transmembrane region"/>
    <property type="match status" value="1"/>
</dbReference>
<comment type="caution">
    <text evidence="13">The sequence shown here is derived from an EMBL/GenBank/DDBJ whole genome shotgun (WGS) entry which is preliminary data.</text>
</comment>
<dbReference type="InterPro" id="IPR011527">
    <property type="entry name" value="ABC1_TM_dom"/>
</dbReference>
<dbReference type="Proteomes" id="UP000191448">
    <property type="component" value="Unassembled WGS sequence"/>
</dbReference>
<dbReference type="InterPro" id="IPR017871">
    <property type="entry name" value="ABC_transporter-like_CS"/>
</dbReference>
<keyword evidence="7 10" id="KW-1133">Transmembrane helix</keyword>
<dbReference type="InterPro" id="IPR003593">
    <property type="entry name" value="AAA+_ATPase"/>
</dbReference>
<feature type="transmembrane region" description="Helical" evidence="10">
    <location>
        <begin position="97"/>
        <end position="117"/>
    </location>
</feature>
<dbReference type="CDD" id="cd03254">
    <property type="entry name" value="ABCC_Glucan_exporter_like"/>
    <property type="match status" value="1"/>
</dbReference>
<evidence type="ECO:0000313" key="13">
    <source>
        <dbReference type="EMBL" id="OPX46817.1"/>
    </source>
</evidence>
<evidence type="ECO:0000256" key="6">
    <source>
        <dbReference type="ARBA" id="ARBA00022840"/>
    </source>
</evidence>
<comment type="subcellular location">
    <subcellularLocation>
        <location evidence="1">Cell membrane</location>
        <topology evidence="1">Multi-pass membrane protein</topology>
    </subcellularLocation>
</comment>
<feature type="domain" description="ABC transporter" evidence="11">
    <location>
        <begin position="377"/>
        <end position="611"/>
    </location>
</feature>
<keyword evidence="3" id="KW-1003">Cell membrane</keyword>
<dbReference type="PROSITE" id="PS50893">
    <property type="entry name" value="ABC_TRANSPORTER_2"/>
    <property type="match status" value="1"/>
</dbReference>
<dbReference type="GO" id="GO:0005524">
    <property type="term" value="F:ATP binding"/>
    <property type="evidence" value="ECO:0007669"/>
    <property type="project" value="UniProtKB-KW"/>
</dbReference>
<evidence type="ECO:0000256" key="4">
    <source>
        <dbReference type="ARBA" id="ARBA00022692"/>
    </source>
</evidence>
<feature type="transmembrane region" description="Helical" evidence="10">
    <location>
        <begin position="176"/>
        <end position="194"/>
    </location>
</feature>
<dbReference type="PANTHER" id="PTHR43394:SF1">
    <property type="entry name" value="ATP-BINDING CASSETTE SUB-FAMILY B MEMBER 10, MITOCHONDRIAL"/>
    <property type="match status" value="1"/>
</dbReference>
<keyword evidence="8 10" id="KW-0472">Membrane</keyword>
<evidence type="ECO:0000256" key="9">
    <source>
        <dbReference type="SAM" id="MobiDB-lite"/>
    </source>
</evidence>
<evidence type="ECO:0000256" key="5">
    <source>
        <dbReference type="ARBA" id="ARBA00022741"/>
    </source>
</evidence>
<dbReference type="FunFam" id="1.20.1560.10:FF:000011">
    <property type="entry name" value="Multidrug ABC transporter ATP-binding protein"/>
    <property type="match status" value="1"/>
</dbReference>
<evidence type="ECO:0000256" key="7">
    <source>
        <dbReference type="ARBA" id="ARBA00022989"/>
    </source>
</evidence>
<dbReference type="PROSITE" id="PS50929">
    <property type="entry name" value="ABC_TM1F"/>
    <property type="match status" value="1"/>
</dbReference>
<feature type="transmembrane region" description="Helical" evidence="10">
    <location>
        <begin position="200"/>
        <end position="219"/>
    </location>
</feature>
<dbReference type="SMART" id="SM00382">
    <property type="entry name" value="AAA"/>
    <property type="match status" value="1"/>
</dbReference>
<dbReference type="CDD" id="cd18547">
    <property type="entry name" value="ABC_6TM_Tm288_like"/>
    <property type="match status" value="1"/>
</dbReference>
<feature type="transmembrane region" description="Helical" evidence="10">
    <location>
        <begin position="290"/>
        <end position="308"/>
    </location>
</feature>
<evidence type="ECO:0000256" key="3">
    <source>
        <dbReference type="ARBA" id="ARBA00022475"/>
    </source>
</evidence>
<dbReference type="GO" id="GO:0016887">
    <property type="term" value="F:ATP hydrolysis activity"/>
    <property type="evidence" value="ECO:0007669"/>
    <property type="project" value="InterPro"/>
</dbReference>
<evidence type="ECO:0000256" key="1">
    <source>
        <dbReference type="ARBA" id="ARBA00004651"/>
    </source>
</evidence>
<accession>A0A1V4SUC1</accession>
<keyword evidence="4 10" id="KW-0812">Transmembrane</keyword>
<keyword evidence="5" id="KW-0547">Nucleotide-binding</keyword>
<evidence type="ECO:0000256" key="8">
    <source>
        <dbReference type="ARBA" id="ARBA00023136"/>
    </source>
</evidence>
<dbReference type="Gene3D" id="3.40.50.300">
    <property type="entry name" value="P-loop containing nucleotide triphosphate hydrolases"/>
    <property type="match status" value="1"/>
</dbReference>
<organism evidence="13 14">
    <name type="scientific">Clostridium thermobutyricum DSM 4928</name>
    <dbReference type="NCBI Taxonomy" id="1121339"/>
    <lineage>
        <taxon>Bacteria</taxon>
        <taxon>Bacillati</taxon>
        <taxon>Bacillota</taxon>
        <taxon>Clostridia</taxon>
        <taxon>Eubacteriales</taxon>
        <taxon>Clostridiaceae</taxon>
        <taxon>Clostridium</taxon>
    </lineage>
</organism>
<dbReference type="InterPro" id="IPR003439">
    <property type="entry name" value="ABC_transporter-like_ATP-bd"/>
</dbReference>
<evidence type="ECO:0000259" key="12">
    <source>
        <dbReference type="PROSITE" id="PS50929"/>
    </source>
</evidence>
<dbReference type="Pfam" id="PF00664">
    <property type="entry name" value="ABC_membrane"/>
    <property type="match status" value="1"/>
</dbReference>
<dbReference type="Gene3D" id="1.20.1560.10">
    <property type="entry name" value="ABC transporter type 1, transmembrane domain"/>
    <property type="match status" value="1"/>
</dbReference>
<dbReference type="Pfam" id="PF00005">
    <property type="entry name" value="ABC_tran"/>
    <property type="match status" value="1"/>
</dbReference>